<evidence type="ECO:0000256" key="9">
    <source>
        <dbReference type="ARBA" id="ARBA00023136"/>
    </source>
</evidence>
<keyword evidence="17" id="KW-1185">Reference proteome</keyword>
<proteinExistence type="predicted"/>
<name>A0A150G3S0_GONPE</name>
<evidence type="ECO:0000256" key="8">
    <source>
        <dbReference type="ARBA" id="ARBA00023065"/>
    </source>
</evidence>
<feature type="region of interest" description="Disordered" evidence="12">
    <location>
        <begin position="546"/>
        <end position="565"/>
    </location>
</feature>
<dbReference type="OrthoDB" id="296522at2759"/>
<dbReference type="Pfam" id="PF07885">
    <property type="entry name" value="Ion_trans_2"/>
    <property type="match status" value="1"/>
</dbReference>
<evidence type="ECO:0000313" key="16">
    <source>
        <dbReference type="EMBL" id="KXZ43950.1"/>
    </source>
</evidence>
<reference evidence="17" key="1">
    <citation type="journal article" date="2016" name="Nat. Commun.">
        <title>The Gonium pectorale genome demonstrates co-option of cell cycle regulation during the evolution of multicellularity.</title>
        <authorList>
            <person name="Hanschen E.R."/>
            <person name="Marriage T.N."/>
            <person name="Ferris P.J."/>
            <person name="Hamaji T."/>
            <person name="Toyoda A."/>
            <person name="Fujiyama A."/>
            <person name="Neme R."/>
            <person name="Noguchi H."/>
            <person name="Minakuchi Y."/>
            <person name="Suzuki M."/>
            <person name="Kawai-Toyooka H."/>
            <person name="Smith D.R."/>
            <person name="Sparks H."/>
            <person name="Anderson J."/>
            <person name="Bakaric R."/>
            <person name="Luria V."/>
            <person name="Karger A."/>
            <person name="Kirschner M.W."/>
            <person name="Durand P.M."/>
            <person name="Michod R.E."/>
            <person name="Nozaki H."/>
            <person name="Olson B.J."/>
        </authorList>
    </citation>
    <scope>NUCLEOTIDE SEQUENCE [LARGE SCALE GENOMIC DNA]</scope>
    <source>
        <strain evidence="17">NIES-2863</strain>
    </source>
</reference>
<keyword evidence="7 13" id="KW-1133">Transmembrane helix</keyword>
<evidence type="ECO:0000313" key="17">
    <source>
        <dbReference type="Proteomes" id="UP000075714"/>
    </source>
</evidence>
<feature type="transmembrane region" description="Helical" evidence="13">
    <location>
        <begin position="233"/>
        <end position="250"/>
    </location>
</feature>
<gene>
    <name evidence="16" type="ORF">GPECTOR_77g46</name>
</gene>
<evidence type="ECO:0000256" key="6">
    <source>
        <dbReference type="ARBA" id="ARBA00022958"/>
    </source>
</evidence>
<evidence type="ECO:0000256" key="3">
    <source>
        <dbReference type="ARBA" id="ARBA00022538"/>
    </source>
</evidence>
<feature type="transmembrane region" description="Helical" evidence="13">
    <location>
        <begin position="52"/>
        <end position="71"/>
    </location>
</feature>
<dbReference type="Gene3D" id="3.40.50.720">
    <property type="entry name" value="NAD(P)-binding Rossmann-like Domain"/>
    <property type="match status" value="1"/>
</dbReference>
<evidence type="ECO:0000256" key="7">
    <source>
        <dbReference type="ARBA" id="ARBA00022989"/>
    </source>
</evidence>
<comment type="catalytic activity">
    <reaction evidence="11">
        <text>K(+)(in) = K(+)(out)</text>
        <dbReference type="Rhea" id="RHEA:29463"/>
        <dbReference type="ChEBI" id="CHEBI:29103"/>
    </reaction>
</comment>
<evidence type="ECO:0000256" key="1">
    <source>
        <dbReference type="ARBA" id="ARBA00004141"/>
    </source>
</evidence>
<feature type="transmembrane region" description="Helical" evidence="13">
    <location>
        <begin position="182"/>
        <end position="200"/>
    </location>
</feature>
<dbReference type="AlphaFoldDB" id="A0A150G3S0"/>
<dbReference type="EMBL" id="LSYV01000078">
    <property type="protein sequence ID" value="KXZ43950.1"/>
    <property type="molecule type" value="Genomic_DNA"/>
</dbReference>
<evidence type="ECO:0000256" key="13">
    <source>
        <dbReference type="SAM" id="Phobius"/>
    </source>
</evidence>
<protein>
    <submittedName>
        <fullName evidence="16">Uncharacterized protein</fullName>
    </submittedName>
</protein>
<evidence type="ECO:0000259" key="15">
    <source>
        <dbReference type="Pfam" id="PF22614"/>
    </source>
</evidence>
<evidence type="ECO:0000256" key="4">
    <source>
        <dbReference type="ARBA" id="ARBA00022692"/>
    </source>
</evidence>
<evidence type="ECO:0000256" key="12">
    <source>
        <dbReference type="SAM" id="MobiDB-lite"/>
    </source>
</evidence>
<dbReference type="InterPro" id="IPR003148">
    <property type="entry name" value="RCK_N"/>
</dbReference>
<accession>A0A150G3S0</accession>
<dbReference type="PANTHER" id="PTHR10027">
    <property type="entry name" value="CALCIUM-ACTIVATED POTASSIUM CHANNEL ALPHA CHAIN"/>
    <property type="match status" value="1"/>
</dbReference>
<keyword evidence="9 13" id="KW-0472">Membrane</keyword>
<feature type="domain" description="RCK N-terminal" evidence="15">
    <location>
        <begin position="280"/>
        <end position="388"/>
    </location>
</feature>
<dbReference type="GO" id="GO:0005267">
    <property type="term" value="F:potassium channel activity"/>
    <property type="evidence" value="ECO:0007669"/>
    <property type="project" value="UniProtKB-KW"/>
</dbReference>
<dbReference type="InterPro" id="IPR047871">
    <property type="entry name" value="K_chnl_Slo-like"/>
</dbReference>
<dbReference type="Gene3D" id="1.20.120.350">
    <property type="entry name" value="Voltage-gated potassium channels. Chain C"/>
    <property type="match status" value="1"/>
</dbReference>
<evidence type="ECO:0000259" key="14">
    <source>
        <dbReference type="Pfam" id="PF07885"/>
    </source>
</evidence>
<keyword evidence="4 13" id="KW-0812">Transmembrane</keyword>
<evidence type="ECO:0000256" key="2">
    <source>
        <dbReference type="ARBA" id="ARBA00022448"/>
    </source>
</evidence>
<dbReference type="Pfam" id="PF22614">
    <property type="entry name" value="Slo-like_RCK"/>
    <property type="match status" value="1"/>
</dbReference>
<comment type="subcellular location">
    <subcellularLocation>
        <location evidence="1">Membrane</location>
        <topology evidence="1">Multi-pass membrane protein</topology>
    </subcellularLocation>
</comment>
<feature type="domain" description="Potassium channel" evidence="14">
    <location>
        <begin position="187"/>
        <end position="261"/>
    </location>
</feature>
<sequence>MASTTAMKRVRRKPGDDGQQQTGDGSGEDSAQSTMTLMQWYRVKFVKSKPRYIIEALNAVMSLVSVCTYVYDTYIPIPHINRWVYLMCSVTFSVEYVAKLLAAKKPLRYIFWDWSLIDVATIVYGVIYFNYNISDTGLGFVRLLRIIQVIRLLKVASSTVLRYSRSNIQPMQLEYVRRSVELGLTLFGVTFIAGCVFYELEVAEQDLQLHQAIYWSCVTIATIGYGDYAPRTVAGQLLFPLVIVIIILVLPRKITSLSEVMQTFSRFMRRAHVSSAFGLHVVLTGHVTPLSAQTFIGEFFHPDRGYQDLELLLLRPCDPEPQLVITMNNVEWERRVKYLHGSPFKAEDLARADTARALAVFVMANKYAADPAAEDTRTLLAVLAIAQYLRQFGNPDGVPPPRVTAHVSHPHIVAQFLLDATLDNAVALLASGACHPPELGLLPLEVSPFPICVGHLRASLLGASVHTPGLITLISNLCISCSLTRRTLLGKQDLSLVRTDYWGCSFKEAALRMWREEEVILLGLRFPNHVEEKQRFDVRLAPLPEASGRSGGGAFHEEEEAAEGPDWPYSYGRRIGPQTIGFILNDDALVLDAAAWGLKSALDPHDDPDMLCAKATYPPERLAMAHASGSRCGRRG</sequence>
<evidence type="ECO:0000256" key="5">
    <source>
        <dbReference type="ARBA" id="ARBA00022826"/>
    </source>
</evidence>
<keyword evidence="2" id="KW-0813">Transport</keyword>
<keyword evidence="10" id="KW-0407">Ion channel</keyword>
<comment type="caution">
    <text evidence="16">The sequence shown here is derived from an EMBL/GenBank/DDBJ whole genome shotgun (WGS) entry which is preliminary data.</text>
</comment>
<dbReference type="GO" id="GO:0016020">
    <property type="term" value="C:membrane"/>
    <property type="evidence" value="ECO:0007669"/>
    <property type="project" value="UniProtKB-SubCell"/>
</dbReference>
<keyword evidence="3" id="KW-0633">Potassium transport</keyword>
<evidence type="ECO:0000256" key="11">
    <source>
        <dbReference type="ARBA" id="ARBA00034430"/>
    </source>
</evidence>
<dbReference type="SUPFAM" id="SSF81324">
    <property type="entry name" value="Voltage-gated potassium channels"/>
    <property type="match status" value="1"/>
</dbReference>
<keyword evidence="8" id="KW-0406">Ion transport</keyword>
<evidence type="ECO:0000256" key="10">
    <source>
        <dbReference type="ARBA" id="ARBA00023303"/>
    </source>
</evidence>
<keyword evidence="5" id="KW-0631">Potassium channel</keyword>
<feature type="transmembrane region" description="Helical" evidence="13">
    <location>
        <begin position="271"/>
        <end position="292"/>
    </location>
</feature>
<dbReference type="PANTHER" id="PTHR10027:SF10">
    <property type="entry name" value="SLOWPOKE 2, ISOFORM D"/>
    <property type="match status" value="1"/>
</dbReference>
<keyword evidence="6" id="KW-0630">Potassium</keyword>
<dbReference type="Proteomes" id="UP000075714">
    <property type="component" value="Unassembled WGS sequence"/>
</dbReference>
<feature type="transmembrane region" description="Helical" evidence="13">
    <location>
        <begin position="109"/>
        <end position="131"/>
    </location>
</feature>
<dbReference type="Gene3D" id="1.10.287.70">
    <property type="match status" value="1"/>
</dbReference>
<dbReference type="InterPro" id="IPR027359">
    <property type="entry name" value="Volt_channel_dom_sf"/>
</dbReference>
<dbReference type="STRING" id="33097.A0A150G3S0"/>
<organism evidence="16 17">
    <name type="scientific">Gonium pectorale</name>
    <name type="common">Green alga</name>
    <dbReference type="NCBI Taxonomy" id="33097"/>
    <lineage>
        <taxon>Eukaryota</taxon>
        <taxon>Viridiplantae</taxon>
        <taxon>Chlorophyta</taxon>
        <taxon>core chlorophytes</taxon>
        <taxon>Chlorophyceae</taxon>
        <taxon>CS clade</taxon>
        <taxon>Chlamydomonadales</taxon>
        <taxon>Volvocaceae</taxon>
        <taxon>Gonium</taxon>
    </lineage>
</organism>
<feature type="region of interest" description="Disordered" evidence="12">
    <location>
        <begin position="1"/>
        <end position="31"/>
    </location>
</feature>
<dbReference type="InterPro" id="IPR013099">
    <property type="entry name" value="K_chnl_dom"/>
</dbReference>